<proteinExistence type="predicted"/>
<evidence type="ECO:0000259" key="1">
    <source>
        <dbReference type="Pfam" id="PF19040"/>
    </source>
</evidence>
<dbReference type="AlphaFoldDB" id="A0A914PBB6"/>
<evidence type="ECO:0000313" key="3">
    <source>
        <dbReference type="WBParaSite" id="PDA_v2.g15411.t1"/>
    </source>
</evidence>
<feature type="domain" description="SGNH" evidence="1">
    <location>
        <begin position="66"/>
        <end position="176"/>
    </location>
</feature>
<keyword evidence="2" id="KW-1185">Reference proteome</keyword>
<dbReference type="InterPro" id="IPR043968">
    <property type="entry name" value="SGNH"/>
</dbReference>
<accession>A0A914PBB6</accession>
<name>A0A914PBB6_9BILA</name>
<dbReference type="Proteomes" id="UP000887578">
    <property type="component" value="Unplaced"/>
</dbReference>
<dbReference type="Pfam" id="PF19040">
    <property type="entry name" value="SGNH"/>
    <property type="match status" value="1"/>
</dbReference>
<protein>
    <submittedName>
        <fullName evidence="3">SGNH domain-containing protein</fullName>
    </submittedName>
</protein>
<dbReference type="WBParaSite" id="PDA_v2.g15411.t1">
    <property type="protein sequence ID" value="PDA_v2.g15411.t1"/>
    <property type="gene ID" value="PDA_v2.g15411"/>
</dbReference>
<sequence length="211" mass="23911">MFLIISLQQTSDITLDIFHNQSKLFWNSTKREEITRNISPDISAELGFYAWEDRCLNNEVLLNETGTGNLSVLLLGNSHALCIIPGLQSALKGIYSNITTFFVGAQTPFEGFKNGIKLPEVGKAVKENKSDIIFLIFKYLNDMDEPGNGLQDENAKIQAMQEMIDFLSNNSKVLFISEMDFEVFAFSSLKWAEDVWRNGWSSDYSVKRKVS</sequence>
<organism evidence="2 3">
    <name type="scientific">Panagrolaimus davidi</name>
    <dbReference type="NCBI Taxonomy" id="227884"/>
    <lineage>
        <taxon>Eukaryota</taxon>
        <taxon>Metazoa</taxon>
        <taxon>Ecdysozoa</taxon>
        <taxon>Nematoda</taxon>
        <taxon>Chromadorea</taxon>
        <taxon>Rhabditida</taxon>
        <taxon>Tylenchina</taxon>
        <taxon>Panagrolaimomorpha</taxon>
        <taxon>Panagrolaimoidea</taxon>
        <taxon>Panagrolaimidae</taxon>
        <taxon>Panagrolaimus</taxon>
    </lineage>
</organism>
<evidence type="ECO:0000313" key="2">
    <source>
        <dbReference type="Proteomes" id="UP000887578"/>
    </source>
</evidence>
<reference evidence="3" key="1">
    <citation type="submission" date="2022-11" db="UniProtKB">
        <authorList>
            <consortium name="WormBaseParasite"/>
        </authorList>
    </citation>
    <scope>IDENTIFICATION</scope>
</reference>